<proteinExistence type="predicted"/>
<dbReference type="RefSeq" id="WP_188481020.1">
    <property type="nucleotide sequence ID" value="NZ_BMFC01000002.1"/>
</dbReference>
<gene>
    <name evidence="1" type="ORF">GCM10011363_11480</name>
</gene>
<organism evidence="1 2">
    <name type="scientific">Marivita lacus</name>
    <dbReference type="NCBI Taxonomy" id="1323742"/>
    <lineage>
        <taxon>Bacteria</taxon>
        <taxon>Pseudomonadati</taxon>
        <taxon>Pseudomonadota</taxon>
        <taxon>Alphaproteobacteria</taxon>
        <taxon>Rhodobacterales</taxon>
        <taxon>Roseobacteraceae</taxon>
        <taxon>Marivita</taxon>
    </lineage>
</organism>
<dbReference type="Proteomes" id="UP000645462">
    <property type="component" value="Unassembled WGS sequence"/>
</dbReference>
<reference evidence="2" key="1">
    <citation type="journal article" date="2019" name="Int. J. Syst. Evol. Microbiol.">
        <title>The Global Catalogue of Microorganisms (GCM) 10K type strain sequencing project: providing services to taxonomists for standard genome sequencing and annotation.</title>
        <authorList>
            <consortium name="The Broad Institute Genomics Platform"/>
            <consortium name="The Broad Institute Genome Sequencing Center for Infectious Disease"/>
            <person name="Wu L."/>
            <person name="Ma J."/>
        </authorList>
    </citation>
    <scope>NUCLEOTIDE SEQUENCE [LARGE SCALE GENOMIC DNA]</scope>
    <source>
        <strain evidence="2">CGMCC 1.12478</strain>
    </source>
</reference>
<accession>A0ABQ1KH02</accession>
<evidence type="ECO:0000313" key="2">
    <source>
        <dbReference type="Proteomes" id="UP000645462"/>
    </source>
</evidence>
<sequence length="114" mass="12547">MIGTIRHLWAHHRLLVIAFGLAVLLTLFFALRLALATLYWSDPAHLQQPPERWMTPGYVARSWQVSPQALATALGLDPDAAPRGQTLDDIAAAQGKPVETLIAELTLFLNAQQP</sequence>
<comment type="caution">
    <text evidence="1">The sequence shown here is derived from an EMBL/GenBank/DDBJ whole genome shotgun (WGS) entry which is preliminary data.</text>
</comment>
<keyword evidence="2" id="KW-1185">Reference proteome</keyword>
<evidence type="ECO:0000313" key="1">
    <source>
        <dbReference type="EMBL" id="GGB96534.1"/>
    </source>
</evidence>
<name>A0ABQ1KH02_9RHOB</name>
<dbReference type="EMBL" id="BMFC01000002">
    <property type="protein sequence ID" value="GGB96534.1"/>
    <property type="molecule type" value="Genomic_DNA"/>
</dbReference>
<protein>
    <submittedName>
        <fullName evidence="1">Uncharacterized protein</fullName>
    </submittedName>
</protein>